<evidence type="ECO:0000256" key="7">
    <source>
        <dbReference type="ARBA" id="ARBA00023136"/>
    </source>
</evidence>
<dbReference type="SMART" id="SM00406">
    <property type="entry name" value="IGv"/>
    <property type="match status" value="1"/>
</dbReference>
<dbReference type="SUPFAM" id="SSF48726">
    <property type="entry name" value="Immunoglobulin"/>
    <property type="match status" value="1"/>
</dbReference>
<dbReference type="PANTHER" id="PTHR11292">
    <property type="entry name" value="T-CELL SURFACE GLYCOPROTEIN CD8 BETA CHAIN"/>
    <property type="match status" value="1"/>
</dbReference>
<sequence>MVEAMPLLQCNRCGHLKIAKMKHPSDMPPYSCFFFLLFISFWVTGVQSFSLVQTSKSPLVLVKDNTEIFCTLRNQNMDQIGVYWYRQTAKTADELEFVVFSSILNKVRYGSLFSERVSVARENFRNTFTLKIKNVEFTDSGVYYCMVENAGKVAFGNGTSLQVVETLPTTAAPKTKTKKKPCKCKKSQTPSPVICSAVIWAPLAGFALILIIVLGATVSYTKRIYRRTRQFYRKQ</sequence>
<dbReference type="GO" id="GO:0009986">
    <property type="term" value="C:cell surface"/>
    <property type="evidence" value="ECO:0000318"/>
    <property type="project" value="GO_Central"/>
</dbReference>
<evidence type="ECO:0000256" key="6">
    <source>
        <dbReference type="ARBA" id="ARBA00023130"/>
    </source>
</evidence>
<keyword evidence="9" id="KW-0325">Glycoprotein</keyword>
<proteinExistence type="predicted"/>
<reference evidence="14" key="1">
    <citation type="submission" date="2025-08" db="UniProtKB">
        <authorList>
            <consortium name="RefSeq"/>
        </authorList>
    </citation>
    <scope>IDENTIFICATION</scope>
    <source>
        <strain evidence="14">J_2021</strain>
        <tissue evidence="14">Erythrocytes</tissue>
    </source>
</reference>
<evidence type="ECO:0000256" key="1">
    <source>
        <dbReference type="ARBA" id="ARBA00004479"/>
    </source>
</evidence>
<dbReference type="InterPro" id="IPR007110">
    <property type="entry name" value="Ig-like_dom"/>
</dbReference>
<evidence type="ECO:0000259" key="12">
    <source>
        <dbReference type="PROSITE" id="PS50835"/>
    </source>
</evidence>
<dbReference type="InterPro" id="IPR003599">
    <property type="entry name" value="Ig_sub"/>
</dbReference>
<dbReference type="PANTHER" id="PTHR11292:SF7">
    <property type="entry name" value="T-CELL SURFACE GLYCOPROTEIN CD8 BETA CHAIN-RELATED"/>
    <property type="match status" value="1"/>
</dbReference>
<evidence type="ECO:0000256" key="2">
    <source>
        <dbReference type="ARBA" id="ARBA00022692"/>
    </source>
</evidence>
<evidence type="ECO:0000256" key="5">
    <source>
        <dbReference type="ARBA" id="ARBA00022989"/>
    </source>
</evidence>
<dbReference type="SMART" id="SM00409">
    <property type="entry name" value="IG"/>
    <property type="match status" value="1"/>
</dbReference>
<keyword evidence="4" id="KW-0391">Immunity</keyword>
<feature type="domain" description="Ig-like" evidence="12">
    <location>
        <begin position="68"/>
        <end position="162"/>
    </location>
</feature>
<evidence type="ECO:0000256" key="11">
    <source>
        <dbReference type="SAM" id="Phobius"/>
    </source>
</evidence>
<dbReference type="InterPro" id="IPR013106">
    <property type="entry name" value="Ig_V-set"/>
</dbReference>
<protein>
    <submittedName>
        <fullName evidence="14">T-cell surface glycoprotein CD8 beta chain-like</fullName>
    </submittedName>
</protein>
<keyword evidence="5 11" id="KW-1133">Transmembrane helix</keyword>
<evidence type="ECO:0000313" key="14">
    <source>
        <dbReference type="RefSeq" id="XP_041433354.1"/>
    </source>
</evidence>
<dbReference type="GO" id="GO:0050776">
    <property type="term" value="P:regulation of immune response"/>
    <property type="evidence" value="ECO:0007669"/>
    <property type="project" value="InterPro"/>
</dbReference>
<comment type="subcellular location">
    <subcellularLocation>
        <location evidence="1">Membrane</location>
        <topology evidence="1">Single-pass type I membrane protein</topology>
    </subcellularLocation>
</comment>
<keyword evidence="3" id="KW-0732">Signal</keyword>
<dbReference type="GO" id="GO:0016020">
    <property type="term" value="C:membrane"/>
    <property type="evidence" value="ECO:0007669"/>
    <property type="project" value="UniProtKB-SubCell"/>
</dbReference>
<dbReference type="RefSeq" id="XP_041433354.1">
    <property type="nucleotide sequence ID" value="XM_041577420.1"/>
</dbReference>
<dbReference type="GeneID" id="108704123"/>
<evidence type="ECO:0000313" key="13">
    <source>
        <dbReference type="Proteomes" id="UP000186698"/>
    </source>
</evidence>
<dbReference type="GO" id="GO:0002250">
    <property type="term" value="P:adaptive immune response"/>
    <property type="evidence" value="ECO:0007669"/>
    <property type="project" value="UniProtKB-KW"/>
</dbReference>
<dbReference type="PROSITE" id="PS50835">
    <property type="entry name" value="IG_LIKE"/>
    <property type="match status" value="1"/>
</dbReference>
<name>A0A8J1LVH3_XENLA</name>
<keyword evidence="2 11" id="KW-0812">Transmembrane</keyword>
<dbReference type="KEGG" id="xla:108704123"/>
<keyword evidence="10" id="KW-0393">Immunoglobulin domain</keyword>
<keyword evidence="13" id="KW-1185">Reference proteome</keyword>
<evidence type="ECO:0000256" key="9">
    <source>
        <dbReference type="ARBA" id="ARBA00023180"/>
    </source>
</evidence>
<dbReference type="InterPro" id="IPR013783">
    <property type="entry name" value="Ig-like_fold"/>
</dbReference>
<evidence type="ECO:0000256" key="10">
    <source>
        <dbReference type="ARBA" id="ARBA00023319"/>
    </source>
</evidence>
<gene>
    <name evidence="14" type="primary">LOC108704123</name>
</gene>
<keyword evidence="8" id="KW-1015">Disulfide bond</keyword>
<keyword evidence="6" id="KW-1064">Adaptive immunity</keyword>
<organism evidence="13 14">
    <name type="scientific">Xenopus laevis</name>
    <name type="common">African clawed frog</name>
    <dbReference type="NCBI Taxonomy" id="8355"/>
    <lineage>
        <taxon>Eukaryota</taxon>
        <taxon>Metazoa</taxon>
        <taxon>Chordata</taxon>
        <taxon>Craniata</taxon>
        <taxon>Vertebrata</taxon>
        <taxon>Euteleostomi</taxon>
        <taxon>Amphibia</taxon>
        <taxon>Batrachia</taxon>
        <taxon>Anura</taxon>
        <taxon>Pipoidea</taxon>
        <taxon>Pipidae</taxon>
        <taxon>Xenopodinae</taxon>
        <taxon>Xenopus</taxon>
        <taxon>Xenopus</taxon>
    </lineage>
</organism>
<evidence type="ECO:0000256" key="4">
    <source>
        <dbReference type="ARBA" id="ARBA00022859"/>
    </source>
</evidence>
<dbReference type="AlphaFoldDB" id="A0A8J1LVH3"/>
<accession>A0A8J1LVH3</accession>
<dbReference type="Proteomes" id="UP000186698">
    <property type="component" value="Chromosome 1S"/>
</dbReference>
<dbReference type="Gene3D" id="2.60.40.10">
    <property type="entry name" value="Immunoglobulins"/>
    <property type="match status" value="1"/>
</dbReference>
<evidence type="ECO:0000256" key="8">
    <source>
        <dbReference type="ARBA" id="ARBA00023157"/>
    </source>
</evidence>
<dbReference type="GO" id="GO:0042288">
    <property type="term" value="F:MHC class I protein binding"/>
    <property type="evidence" value="ECO:0007669"/>
    <property type="project" value="InterPro"/>
</dbReference>
<dbReference type="InterPro" id="IPR036179">
    <property type="entry name" value="Ig-like_dom_sf"/>
</dbReference>
<feature type="transmembrane region" description="Helical" evidence="11">
    <location>
        <begin position="197"/>
        <end position="220"/>
    </location>
</feature>
<evidence type="ECO:0000256" key="3">
    <source>
        <dbReference type="ARBA" id="ARBA00022729"/>
    </source>
</evidence>
<dbReference type="InterPro" id="IPR042414">
    <property type="entry name" value="CD8B"/>
</dbReference>
<dbReference type="Pfam" id="PF07686">
    <property type="entry name" value="V-set"/>
    <property type="match status" value="1"/>
</dbReference>
<dbReference type="GO" id="GO:0015026">
    <property type="term" value="F:coreceptor activity"/>
    <property type="evidence" value="ECO:0007669"/>
    <property type="project" value="InterPro"/>
</dbReference>
<dbReference type="OrthoDB" id="9394844at2759"/>
<dbReference type="CTD" id="108704123"/>
<keyword evidence="7 11" id="KW-0472">Membrane</keyword>